<gene>
    <name evidence="9" type="ORF">DSCO28_19710</name>
</gene>
<evidence type="ECO:0000256" key="4">
    <source>
        <dbReference type="ARBA" id="ARBA00022692"/>
    </source>
</evidence>
<evidence type="ECO:0000313" key="10">
    <source>
        <dbReference type="Proteomes" id="UP000425960"/>
    </source>
</evidence>
<evidence type="ECO:0000256" key="2">
    <source>
        <dbReference type="ARBA" id="ARBA00022448"/>
    </source>
</evidence>
<feature type="transmembrane region" description="Helical" evidence="7">
    <location>
        <begin position="90"/>
        <end position="112"/>
    </location>
</feature>
<evidence type="ECO:0000256" key="3">
    <source>
        <dbReference type="ARBA" id="ARBA00022475"/>
    </source>
</evidence>
<dbReference type="KEGG" id="dov:DSCO28_19710"/>
<evidence type="ECO:0000259" key="8">
    <source>
        <dbReference type="PROSITE" id="PS50928"/>
    </source>
</evidence>
<keyword evidence="5 7" id="KW-1133">Transmembrane helix</keyword>
<protein>
    <submittedName>
        <fullName evidence="9">ABC transporter permease</fullName>
    </submittedName>
</protein>
<keyword evidence="6 7" id="KW-0472">Membrane</keyword>
<feature type="transmembrane region" description="Helical" evidence="7">
    <location>
        <begin position="56"/>
        <end position="78"/>
    </location>
</feature>
<keyword evidence="2 7" id="KW-0813">Transport</keyword>
<accession>A0A5K7ZM32</accession>
<proteinExistence type="inferred from homology"/>
<feature type="domain" description="ABC transmembrane type-1" evidence="8">
    <location>
        <begin position="52"/>
        <end position="236"/>
    </location>
</feature>
<evidence type="ECO:0000313" key="9">
    <source>
        <dbReference type="EMBL" id="BBO81405.1"/>
    </source>
</evidence>
<dbReference type="Pfam" id="PF00528">
    <property type="entry name" value="BPD_transp_1"/>
    <property type="match status" value="1"/>
</dbReference>
<dbReference type="Proteomes" id="UP000425960">
    <property type="component" value="Chromosome"/>
</dbReference>
<sequence>MTVYRYLFTGVLLILVWKGLSLVLSSTMLPSPEAALMAFAEAITTVEFWRHFLVSGYRVTCAMALAWILAFPAGLVLGFHRKTDTLLSPFVFLTYPIPKIVFLPIFLVIFGLGDFSKIFMIALIIGYQILVTTRDSVLGLDREYIDAFKSLGGTVVQTLQHVVVPAALPQAFTSLRIGTGTGIAVLFFVESVATAQGLGFFIMDSWGRFDNNLMFVGIIGMSLLGVCLYEIVNYLERHLCAWKFLKTARIDERPGHHGL</sequence>
<reference evidence="9 10" key="1">
    <citation type="submission" date="2019-11" db="EMBL/GenBank/DDBJ databases">
        <title>Comparative genomics of hydrocarbon-degrading Desulfosarcina strains.</title>
        <authorList>
            <person name="Watanabe M."/>
            <person name="Kojima H."/>
            <person name="Fukui M."/>
        </authorList>
    </citation>
    <scope>NUCLEOTIDE SEQUENCE [LARGE SCALE GENOMIC DNA]</scope>
    <source>
        <strain evidence="9 10">28bB2T</strain>
    </source>
</reference>
<dbReference type="GO" id="GO:0005886">
    <property type="term" value="C:plasma membrane"/>
    <property type="evidence" value="ECO:0007669"/>
    <property type="project" value="UniProtKB-SubCell"/>
</dbReference>
<dbReference type="CDD" id="cd06261">
    <property type="entry name" value="TM_PBP2"/>
    <property type="match status" value="1"/>
</dbReference>
<dbReference type="PANTHER" id="PTHR30151">
    <property type="entry name" value="ALKANE SULFONATE ABC TRANSPORTER-RELATED, MEMBRANE SUBUNIT"/>
    <property type="match status" value="1"/>
</dbReference>
<dbReference type="SUPFAM" id="SSF161098">
    <property type="entry name" value="MetI-like"/>
    <property type="match status" value="1"/>
</dbReference>
<evidence type="ECO:0000256" key="1">
    <source>
        <dbReference type="ARBA" id="ARBA00004651"/>
    </source>
</evidence>
<feature type="transmembrane region" description="Helical" evidence="7">
    <location>
        <begin position="214"/>
        <end position="235"/>
    </location>
</feature>
<evidence type="ECO:0000256" key="7">
    <source>
        <dbReference type="RuleBase" id="RU363032"/>
    </source>
</evidence>
<dbReference type="EMBL" id="AP021876">
    <property type="protein sequence ID" value="BBO81405.1"/>
    <property type="molecule type" value="Genomic_DNA"/>
</dbReference>
<dbReference type="PANTHER" id="PTHR30151:SF0">
    <property type="entry name" value="ABC TRANSPORTER PERMEASE PROTEIN MJ0413-RELATED"/>
    <property type="match status" value="1"/>
</dbReference>
<dbReference type="InterPro" id="IPR035906">
    <property type="entry name" value="MetI-like_sf"/>
</dbReference>
<dbReference type="PROSITE" id="PS50928">
    <property type="entry name" value="ABC_TM1"/>
    <property type="match status" value="1"/>
</dbReference>
<dbReference type="GO" id="GO:0055085">
    <property type="term" value="P:transmembrane transport"/>
    <property type="evidence" value="ECO:0007669"/>
    <property type="project" value="InterPro"/>
</dbReference>
<evidence type="ECO:0000256" key="6">
    <source>
        <dbReference type="ARBA" id="ARBA00023136"/>
    </source>
</evidence>
<dbReference type="InterPro" id="IPR000515">
    <property type="entry name" value="MetI-like"/>
</dbReference>
<organism evidence="9 10">
    <name type="scientific">Desulfosarcina ovata subsp. sediminis</name>
    <dbReference type="NCBI Taxonomy" id="885957"/>
    <lineage>
        <taxon>Bacteria</taxon>
        <taxon>Pseudomonadati</taxon>
        <taxon>Thermodesulfobacteriota</taxon>
        <taxon>Desulfobacteria</taxon>
        <taxon>Desulfobacterales</taxon>
        <taxon>Desulfosarcinaceae</taxon>
        <taxon>Desulfosarcina</taxon>
    </lineage>
</organism>
<dbReference type="RefSeq" id="WP_155322129.1">
    <property type="nucleotide sequence ID" value="NZ_AP021876.1"/>
</dbReference>
<feature type="transmembrane region" description="Helical" evidence="7">
    <location>
        <begin position="118"/>
        <end position="140"/>
    </location>
</feature>
<comment type="similarity">
    <text evidence="7">Belongs to the binding-protein-dependent transport system permease family.</text>
</comment>
<feature type="transmembrane region" description="Helical" evidence="7">
    <location>
        <begin position="183"/>
        <end position="202"/>
    </location>
</feature>
<keyword evidence="3" id="KW-1003">Cell membrane</keyword>
<dbReference type="Gene3D" id="1.10.3720.10">
    <property type="entry name" value="MetI-like"/>
    <property type="match status" value="1"/>
</dbReference>
<comment type="subcellular location">
    <subcellularLocation>
        <location evidence="1 7">Cell membrane</location>
        <topology evidence="1 7">Multi-pass membrane protein</topology>
    </subcellularLocation>
</comment>
<keyword evidence="4 7" id="KW-0812">Transmembrane</keyword>
<dbReference type="AlphaFoldDB" id="A0A5K7ZM32"/>
<name>A0A5K7ZM32_9BACT</name>
<evidence type="ECO:0000256" key="5">
    <source>
        <dbReference type="ARBA" id="ARBA00022989"/>
    </source>
</evidence>